<name>A0AAP2YXR7_9EURY</name>
<protein>
    <submittedName>
        <fullName evidence="2">Uncharacterized protein</fullName>
    </submittedName>
</protein>
<sequence length="167" mass="16233">MSGEPATFDPTPSSVGTGLAAVAALVTVGSLVGVLHGAVLAAVGAVAIPVAVQSGSRRAHAVAASFLFAGATVAGIAGVDPVHLLVAVASAIVAWDAGQHAIGVGTQLGRAASTWRVELAHTAGSLAVASAVGVVAYAAFTGVSAQQTIVVVVLVLAALLLTWLLDR</sequence>
<dbReference type="Proteomes" id="UP001320972">
    <property type="component" value="Unassembled WGS sequence"/>
</dbReference>
<dbReference type="RefSeq" id="WP_338002799.1">
    <property type="nucleotide sequence ID" value="NZ_JAOPKA010000003.1"/>
</dbReference>
<dbReference type="InterPro" id="IPR055941">
    <property type="entry name" value="DUF7519"/>
</dbReference>
<evidence type="ECO:0000256" key="1">
    <source>
        <dbReference type="SAM" id="Phobius"/>
    </source>
</evidence>
<evidence type="ECO:0000313" key="3">
    <source>
        <dbReference type="EMBL" id="MCU4973720.1"/>
    </source>
</evidence>
<gene>
    <name evidence="3" type="ORF">OB955_13345</name>
    <name evidence="2" type="ORF">OB960_06025</name>
</gene>
<feature type="transmembrane region" description="Helical" evidence="1">
    <location>
        <begin position="82"/>
        <end position="98"/>
    </location>
</feature>
<organism evidence="2 5">
    <name type="scientific">Natronoglomus mannanivorans</name>
    <dbReference type="NCBI Taxonomy" id="2979990"/>
    <lineage>
        <taxon>Archaea</taxon>
        <taxon>Methanobacteriati</taxon>
        <taxon>Methanobacteriota</taxon>
        <taxon>Stenosarchaea group</taxon>
        <taxon>Halobacteria</taxon>
        <taxon>Halobacteriales</taxon>
        <taxon>Natrialbaceae</taxon>
        <taxon>Natronoglomus</taxon>
    </lineage>
</organism>
<dbReference type="EMBL" id="JAOPKB010000007">
    <property type="protein sequence ID" value="MCU4973720.1"/>
    <property type="molecule type" value="Genomic_DNA"/>
</dbReference>
<evidence type="ECO:0000313" key="4">
    <source>
        <dbReference type="Proteomes" id="UP001320972"/>
    </source>
</evidence>
<keyword evidence="1" id="KW-1133">Transmembrane helix</keyword>
<feature type="transmembrane region" description="Helical" evidence="1">
    <location>
        <begin position="20"/>
        <end position="52"/>
    </location>
</feature>
<feature type="transmembrane region" description="Helical" evidence="1">
    <location>
        <begin position="59"/>
        <end position="76"/>
    </location>
</feature>
<reference evidence="2 4" key="1">
    <citation type="submission" date="2022-09" db="EMBL/GenBank/DDBJ databases">
        <title>Enrichment on poylsaccharides allowed isolation of novel metabolic and taxonomic groups of Haloarchaea.</title>
        <authorList>
            <person name="Sorokin D.Y."/>
            <person name="Elcheninov A.G."/>
            <person name="Khizhniak T.V."/>
            <person name="Kolganova T.V."/>
            <person name="Kublanov I.V."/>
        </authorList>
    </citation>
    <scope>NUCLEOTIDE SEQUENCE</scope>
    <source>
        <strain evidence="3 4">AArc-m2/3/4</strain>
        <strain evidence="2">AArc-xg1-1</strain>
    </source>
</reference>
<keyword evidence="1" id="KW-0812">Transmembrane</keyword>
<evidence type="ECO:0000313" key="2">
    <source>
        <dbReference type="EMBL" id="MCU4740957.1"/>
    </source>
</evidence>
<comment type="caution">
    <text evidence="2">The sequence shown here is derived from an EMBL/GenBank/DDBJ whole genome shotgun (WGS) entry which is preliminary data.</text>
</comment>
<proteinExistence type="predicted"/>
<dbReference type="Proteomes" id="UP001321018">
    <property type="component" value="Unassembled WGS sequence"/>
</dbReference>
<feature type="transmembrane region" description="Helical" evidence="1">
    <location>
        <begin position="146"/>
        <end position="165"/>
    </location>
</feature>
<feature type="transmembrane region" description="Helical" evidence="1">
    <location>
        <begin position="119"/>
        <end position="140"/>
    </location>
</feature>
<dbReference type="AlphaFoldDB" id="A0AAP2YXR7"/>
<accession>A0AAP2YXR7</accession>
<dbReference type="Pfam" id="PF24363">
    <property type="entry name" value="DUF7519"/>
    <property type="match status" value="1"/>
</dbReference>
<dbReference type="EMBL" id="JAOPKA010000003">
    <property type="protein sequence ID" value="MCU4740957.1"/>
    <property type="molecule type" value="Genomic_DNA"/>
</dbReference>
<keyword evidence="1" id="KW-0472">Membrane</keyword>
<keyword evidence="4" id="KW-1185">Reference proteome</keyword>
<evidence type="ECO:0000313" key="5">
    <source>
        <dbReference type="Proteomes" id="UP001321018"/>
    </source>
</evidence>